<sequence length="112" mass="12632">MQKTDAVRKNWVVALFFVPGIATAFIDLTPWLFPLSTLFLSSALIALTYLSDNKRSGILFLFGITGSGLLVFSKFIIFHEAILMASVILLTGLVMWNIWPRNEPRRKLDESV</sequence>
<keyword evidence="1" id="KW-1133">Transmembrane helix</keyword>
<evidence type="ECO:0000256" key="1">
    <source>
        <dbReference type="SAM" id="Phobius"/>
    </source>
</evidence>
<evidence type="ECO:0000313" key="2">
    <source>
        <dbReference type="EMBL" id="VAW56694.1"/>
    </source>
</evidence>
<feature type="non-terminal residue" evidence="2">
    <location>
        <position position="112"/>
    </location>
</feature>
<feature type="transmembrane region" description="Helical" evidence="1">
    <location>
        <begin position="57"/>
        <end position="76"/>
    </location>
</feature>
<accession>A0A3B0XKQ0</accession>
<proteinExistence type="predicted"/>
<feature type="transmembrane region" description="Helical" evidence="1">
    <location>
        <begin position="32"/>
        <end position="50"/>
    </location>
</feature>
<organism evidence="2">
    <name type="scientific">hydrothermal vent metagenome</name>
    <dbReference type="NCBI Taxonomy" id="652676"/>
    <lineage>
        <taxon>unclassified sequences</taxon>
        <taxon>metagenomes</taxon>
        <taxon>ecological metagenomes</taxon>
    </lineage>
</organism>
<dbReference type="AlphaFoldDB" id="A0A3B0XKQ0"/>
<dbReference type="EMBL" id="UOFF01000270">
    <property type="protein sequence ID" value="VAW56694.1"/>
    <property type="molecule type" value="Genomic_DNA"/>
</dbReference>
<feature type="transmembrane region" description="Helical" evidence="1">
    <location>
        <begin position="7"/>
        <end position="26"/>
    </location>
</feature>
<feature type="transmembrane region" description="Helical" evidence="1">
    <location>
        <begin position="82"/>
        <end position="99"/>
    </location>
</feature>
<protein>
    <submittedName>
        <fullName evidence="2">Uncharacterized protein</fullName>
    </submittedName>
</protein>
<keyword evidence="1" id="KW-0472">Membrane</keyword>
<gene>
    <name evidence="2" type="ORF">MNBD_GAMMA07-879</name>
</gene>
<reference evidence="2" key="1">
    <citation type="submission" date="2018-06" db="EMBL/GenBank/DDBJ databases">
        <authorList>
            <person name="Zhirakovskaya E."/>
        </authorList>
    </citation>
    <scope>NUCLEOTIDE SEQUENCE</scope>
</reference>
<name>A0A3B0XKQ0_9ZZZZ</name>
<keyword evidence="1" id="KW-0812">Transmembrane</keyword>